<evidence type="ECO:0000313" key="2">
    <source>
        <dbReference type="Proteomes" id="UP000558488"/>
    </source>
</evidence>
<keyword evidence="2" id="KW-1185">Reference proteome</keyword>
<proteinExistence type="predicted"/>
<gene>
    <name evidence="1" type="ORF">mPipKuh1_008212</name>
</gene>
<reference evidence="1 2" key="1">
    <citation type="journal article" date="2020" name="Nature">
        <title>Six reference-quality genomes reveal evolution of bat adaptations.</title>
        <authorList>
            <person name="Jebb D."/>
            <person name="Huang Z."/>
            <person name="Pippel M."/>
            <person name="Hughes G.M."/>
            <person name="Lavrichenko K."/>
            <person name="Devanna P."/>
            <person name="Winkler S."/>
            <person name="Jermiin L.S."/>
            <person name="Skirmuntt E.C."/>
            <person name="Katzourakis A."/>
            <person name="Burkitt-Gray L."/>
            <person name="Ray D.A."/>
            <person name="Sullivan K.A.M."/>
            <person name="Roscito J.G."/>
            <person name="Kirilenko B.M."/>
            <person name="Davalos L.M."/>
            <person name="Corthals A.P."/>
            <person name="Power M.L."/>
            <person name="Jones G."/>
            <person name="Ransome R.D."/>
            <person name="Dechmann D.K.N."/>
            <person name="Locatelli A.G."/>
            <person name="Puechmaille S.J."/>
            <person name="Fedrigo O."/>
            <person name="Jarvis E.D."/>
            <person name="Hiller M."/>
            <person name="Vernes S.C."/>
            <person name="Myers E.W."/>
            <person name="Teeling E.C."/>
        </authorList>
    </citation>
    <scope>NUCLEOTIDE SEQUENCE [LARGE SCALE GENOMIC DNA]</scope>
    <source>
        <strain evidence="1">MPipKuh1</strain>
        <tissue evidence="1">Flight muscle</tissue>
    </source>
</reference>
<protein>
    <submittedName>
        <fullName evidence="1">Uncharacterized protein</fullName>
    </submittedName>
</protein>
<comment type="caution">
    <text evidence="1">The sequence shown here is derived from an EMBL/GenBank/DDBJ whole genome shotgun (WGS) entry which is preliminary data.</text>
</comment>
<sequence length="183" mass="19779">MCAGLGFGKRGFKWVCSVSCFMITRSVSTSHLFALSASPEIGSAPLLGASVTLPRTVLGLETSQVLQVLQAVMKAGEELGEECVIPCSKAALCAEEGEHLQEHLMVQTGRLRERERNINEREKYALYWGSSTKPGHVSSSKGAFFPEEVECLQDHLMDNSWLEPSGTGAAKGFLGEPKVVSAF</sequence>
<dbReference type="Proteomes" id="UP000558488">
    <property type="component" value="Unassembled WGS sequence"/>
</dbReference>
<name>A0A7J7W3E3_PIPKU</name>
<dbReference type="EMBL" id="JACAGB010000012">
    <property type="protein sequence ID" value="KAF6331912.1"/>
    <property type="molecule type" value="Genomic_DNA"/>
</dbReference>
<organism evidence="1 2">
    <name type="scientific">Pipistrellus kuhlii</name>
    <name type="common">Kuhl's pipistrelle</name>
    <dbReference type="NCBI Taxonomy" id="59472"/>
    <lineage>
        <taxon>Eukaryota</taxon>
        <taxon>Metazoa</taxon>
        <taxon>Chordata</taxon>
        <taxon>Craniata</taxon>
        <taxon>Vertebrata</taxon>
        <taxon>Euteleostomi</taxon>
        <taxon>Mammalia</taxon>
        <taxon>Eutheria</taxon>
        <taxon>Laurasiatheria</taxon>
        <taxon>Chiroptera</taxon>
        <taxon>Yangochiroptera</taxon>
        <taxon>Vespertilionidae</taxon>
        <taxon>Pipistrellus</taxon>
    </lineage>
</organism>
<accession>A0A7J7W3E3</accession>
<dbReference type="AlphaFoldDB" id="A0A7J7W3E3"/>
<evidence type="ECO:0000313" key="1">
    <source>
        <dbReference type="EMBL" id="KAF6331912.1"/>
    </source>
</evidence>